<proteinExistence type="predicted"/>
<organism evidence="1 2">
    <name type="scientific">Rhodococcus sovatensis</name>
    <dbReference type="NCBI Taxonomy" id="1805840"/>
    <lineage>
        <taxon>Bacteria</taxon>
        <taxon>Bacillati</taxon>
        <taxon>Actinomycetota</taxon>
        <taxon>Actinomycetes</taxon>
        <taxon>Mycobacteriales</taxon>
        <taxon>Nocardiaceae</taxon>
        <taxon>Rhodococcus</taxon>
    </lineage>
</organism>
<sequence length="288" mass="29191">MGVVIAATAARPIRASGIEACAQAVTAAVAEAGLRPGDVHAVINVGVYRDSNIVEPAVSALISKSAGIGLEYTAGAVPTFSFDLMNGPCGVLNAVQVASSLLTTGSVANVVICAGDTHPSMTPQPYESFPIASVATALVLVSEDSDAGFGVLQTESISGPVRIEGGVTISAVGTQGRSTVAVTRSDDHFESIRLAVDVTQRALKSRRLDPGKVALIAGAPFPTFGAEIGTAVGIDDVTVPECDGDPHTSALPLAYGRAALARRDLIFVAGGGPTAAAITYRRQLRPGS</sequence>
<name>A0ABZ2PIF3_9NOCA</name>
<evidence type="ECO:0008006" key="3">
    <source>
        <dbReference type="Google" id="ProtNLM"/>
    </source>
</evidence>
<gene>
    <name evidence="1" type="ORF">WDS16_22890</name>
</gene>
<evidence type="ECO:0000313" key="1">
    <source>
        <dbReference type="EMBL" id="WXG68030.1"/>
    </source>
</evidence>
<dbReference type="RefSeq" id="WP_338887977.1">
    <property type="nucleotide sequence ID" value="NZ_CP147846.1"/>
</dbReference>
<protein>
    <recommendedName>
        <fullName evidence="3">3-oxoacyl-[acyl-carrier-protein] synthase-3</fullName>
    </recommendedName>
</protein>
<dbReference type="Proteomes" id="UP001432000">
    <property type="component" value="Chromosome"/>
</dbReference>
<dbReference type="SUPFAM" id="SSF53901">
    <property type="entry name" value="Thiolase-like"/>
    <property type="match status" value="1"/>
</dbReference>
<keyword evidence="2" id="KW-1185">Reference proteome</keyword>
<dbReference type="Gene3D" id="3.40.47.10">
    <property type="match status" value="1"/>
</dbReference>
<dbReference type="EMBL" id="CP147846">
    <property type="protein sequence ID" value="WXG68030.1"/>
    <property type="molecule type" value="Genomic_DNA"/>
</dbReference>
<reference evidence="1 2" key="1">
    <citation type="submission" date="2024-03" db="EMBL/GenBank/DDBJ databases">
        <title>Natural products discovery in diverse microorganisms through a two-stage MS feature dereplication strategy.</title>
        <authorList>
            <person name="Zhang R."/>
        </authorList>
    </citation>
    <scope>NUCLEOTIDE SEQUENCE [LARGE SCALE GENOMIC DNA]</scope>
    <source>
        <strain evidence="1 2">18930</strain>
    </source>
</reference>
<accession>A0ABZ2PIF3</accession>
<dbReference type="InterPro" id="IPR016039">
    <property type="entry name" value="Thiolase-like"/>
</dbReference>
<evidence type="ECO:0000313" key="2">
    <source>
        <dbReference type="Proteomes" id="UP001432000"/>
    </source>
</evidence>